<comment type="caution">
    <text evidence="2">The sequence shown here is derived from an EMBL/GenBank/DDBJ whole genome shotgun (WGS) entry which is preliminary data.</text>
</comment>
<evidence type="ECO:0000313" key="3">
    <source>
        <dbReference type="Proteomes" id="UP000287651"/>
    </source>
</evidence>
<dbReference type="EMBL" id="AMZH03004042">
    <property type="protein sequence ID" value="RRT70385.1"/>
    <property type="molecule type" value="Genomic_DNA"/>
</dbReference>
<evidence type="ECO:0000313" key="2">
    <source>
        <dbReference type="EMBL" id="RRT70385.1"/>
    </source>
</evidence>
<name>A0A427A2B8_ENSVE</name>
<dbReference type="Proteomes" id="UP000287651">
    <property type="component" value="Unassembled WGS sequence"/>
</dbReference>
<proteinExistence type="predicted"/>
<sequence length="104" mass="10770">MLPLRFPDNGIRAKGLPPAGAAAAHGHSHLQCGSHKGGRLQGASKERLPAASLQGAARAVASRAGVGDRSGYPRARERCDGSVEVTVGPTMSWLEFMTHGDATI</sequence>
<feature type="region of interest" description="Disordered" evidence="1">
    <location>
        <begin position="17"/>
        <end position="51"/>
    </location>
</feature>
<organism evidence="2 3">
    <name type="scientific">Ensete ventricosum</name>
    <name type="common">Abyssinian banana</name>
    <name type="synonym">Musa ensete</name>
    <dbReference type="NCBI Taxonomy" id="4639"/>
    <lineage>
        <taxon>Eukaryota</taxon>
        <taxon>Viridiplantae</taxon>
        <taxon>Streptophyta</taxon>
        <taxon>Embryophyta</taxon>
        <taxon>Tracheophyta</taxon>
        <taxon>Spermatophyta</taxon>
        <taxon>Magnoliopsida</taxon>
        <taxon>Liliopsida</taxon>
        <taxon>Zingiberales</taxon>
        <taxon>Musaceae</taxon>
        <taxon>Ensete</taxon>
    </lineage>
</organism>
<reference evidence="2 3" key="1">
    <citation type="journal article" date="2014" name="Agronomy (Basel)">
        <title>A Draft Genome Sequence for Ensete ventricosum, the Drought-Tolerant Tree Against Hunger.</title>
        <authorList>
            <person name="Harrison J."/>
            <person name="Moore K.A."/>
            <person name="Paszkiewicz K."/>
            <person name="Jones T."/>
            <person name="Grant M."/>
            <person name="Ambacheew D."/>
            <person name="Muzemil S."/>
            <person name="Studholme D.J."/>
        </authorList>
    </citation>
    <scope>NUCLEOTIDE SEQUENCE [LARGE SCALE GENOMIC DNA]</scope>
</reference>
<gene>
    <name evidence="2" type="ORF">B296_00028368</name>
</gene>
<protein>
    <submittedName>
        <fullName evidence="2">Uncharacterized protein</fullName>
    </submittedName>
</protein>
<evidence type="ECO:0000256" key="1">
    <source>
        <dbReference type="SAM" id="MobiDB-lite"/>
    </source>
</evidence>
<accession>A0A427A2B8</accession>
<dbReference type="AlphaFoldDB" id="A0A427A2B8"/>